<protein>
    <submittedName>
        <fullName evidence="2">Uncharacterized protein</fullName>
    </submittedName>
</protein>
<reference evidence="2 3" key="1">
    <citation type="submission" date="2024-08" db="EMBL/GenBank/DDBJ databases">
        <authorList>
            <person name="Cucini C."/>
            <person name="Frati F."/>
        </authorList>
    </citation>
    <scope>NUCLEOTIDE SEQUENCE [LARGE SCALE GENOMIC DNA]</scope>
</reference>
<dbReference type="EMBL" id="CAXLJM020000035">
    <property type="protein sequence ID" value="CAL8103864.1"/>
    <property type="molecule type" value="Genomic_DNA"/>
</dbReference>
<organism evidence="2 3">
    <name type="scientific">Orchesella dallaii</name>
    <dbReference type="NCBI Taxonomy" id="48710"/>
    <lineage>
        <taxon>Eukaryota</taxon>
        <taxon>Metazoa</taxon>
        <taxon>Ecdysozoa</taxon>
        <taxon>Arthropoda</taxon>
        <taxon>Hexapoda</taxon>
        <taxon>Collembola</taxon>
        <taxon>Entomobryomorpha</taxon>
        <taxon>Entomobryoidea</taxon>
        <taxon>Orchesellidae</taxon>
        <taxon>Orchesellinae</taxon>
        <taxon>Orchesella</taxon>
    </lineage>
</organism>
<proteinExistence type="predicted"/>
<name>A0ABP1QMD3_9HEXA</name>
<gene>
    <name evidence="2" type="ORF">ODALV1_LOCUS11577</name>
</gene>
<accession>A0ABP1QMD3</accession>
<feature type="region of interest" description="Disordered" evidence="1">
    <location>
        <begin position="23"/>
        <end position="50"/>
    </location>
</feature>
<dbReference type="Proteomes" id="UP001642540">
    <property type="component" value="Unassembled WGS sequence"/>
</dbReference>
<feature type="compositionally biased region" description="Low complexity" evidence="1">
    <location>
        <begin position="37"/>
        <end position="46"/>
    </location>
</feature>
<evidence type="ECO:0000256" key="1">
    <source>
        <dbReference type="SAM" id="MobiDB-lite"/>
    </source>
</evidence>
<keyword evidence="3" id="KW-1185">Reference proteome</keyword>
<evidence type="ECO:0000313" key="2">
    <source>
        <dbReference type="EMBL" id="CAL8103864.1"/>
    </source>
</evidence>
<comment type="caution">
    <text evidence="2">The sequence shown here is derived from an EMBL/GenBank/DDBJ whole genome shotgun (WGS) entry which is preliminary data.</text>
</comment>
<evidence type="ECO:0000313" key="3">
    <source>
        <dbReference type="Proteomes" id="UP001642540"/>
    </source>
</evidence>
<sequence>MDSLDFEVTEAFATTMSKGMFPSLSKQKRKSDGKKNSTASTTSTISNVDPFDSFCTVSPRGSVWDAKIQATDHNTMRLGLDVLA</sequence>